<dbReference type="Gene3D" id="2.60.120.260">
    <property type="entry name" value="Galactose-binding domain-like"/>
    <property type="match status" value="1"/>
</dbReference>
<evidence type="ECO:0000313" key="3">
    <source>
        <dbReference type="Proteomes" id="UP001222325"/>
    </source>
</evidence>
<comment type="caution">
    <text evidence="2">The sequence shown here is derived from an EMBL/GenBank/DDBJ whole genome shotgun (WGS) entry which is preliminary data.</text>
</comment>
<name>A0AAD6UEU6_9AGAR</name>
<keyword evidence="3" id="KW-1185">Reference proteome</keyword>
<proteinExistence type="predicted"/>
<dbReference type="Proteomes" id="UP001222325">
    <property type="component" value="Unassembled WGS sequence"/>
</dbReference>
<feature type="transmembrane region" description="Helical" evidence="1">
    <location>
        <begin position="309"/>
        <end position="334"/>
    </location>
</feature>
<gene>
    <name evidence="2" type="ORF">B0H15DRAFT_137060</name>
</gene>
<reference evidence="2" key="1">
    <citation type="submission" date="2023-03" db="EMBL/GenBank/DDBJ databases">
        <title>Massive genome expansion in bonnet fungi (Mycena s.s.) driven by repeated elements and novel gene families across ecological guilds.</title>
        <authorList>
            <consortium name="Lawrence Berkeley National Laboratory"/>
            <person name="Harder C.B."/>
            <person name="Miyauchi S."/>
            <person name="Viragh M."/>
            <person name="Kuo A."/>
            <person name="Thoen E."/>
            <person name="Andreopoulos B."/>
            <person name="Lu D."/>
            <person name="Skrede I."/>
            <person name="Drula E."/>
            <person name="Henrissat B."/>
            <person name="Morin E."/>
            <person name="Kohler A."/>
            <person name="Barry K."/>
            <person name="LaButti K."/>
            <person name="Morin E."/>
            <person name="Salamov A."/>
            <person name="Lipzen A."/>
            <person name="Mereny Z."/>
            <person name="Hegedus B."/>
            <person name="Baldrian P."/>
            <person name="Stursova M."/>
            <person name="Weitz H."/>
            <person name="Taylor A."/>
            <person name="Grigoriev I.V."/>
            <person name="Nagy L.G."/>
            <person name="Martin F."/>
            <person name="Kauserud H."/>
        </authorList>
    </citation>
    <scope>NUCLEOTIDE SEQUENCE</scope>
    <source>
        <strain evidence="2">CBHHK173m</strain>
    </source>
</reference>
<keyword evidence="1" id="KW-1133">Transmembrane helix</keyword>
<keyword evidence="1" id="KW-0812">Transmembrane</keyword>
<protein>
    <submittedName>
        <fullName evidence="2">Uncharacterized protein</fullName>
    </submittedName>
</protein>
<evidence type="ECO:0000313" key="2">
    <source>
        <dbReference type="EMBL" id="KAJ7094736.1"/>
    </source>
</evidence>
<keyword evidence="1" id="KW-0472">Membrane</keyword>
<evidence type="ECO:0000256" key="1">
    <source>
        <dbReference type="SAM" id="Phobius"/>
    </source>
</evidence>
<dbReference type="AlphaFoldDB" id="A0AAD6UEU6"/>
<organism evidence="2 3">
    <name type="scientific">Mycena belliarum</name>
    <dbReference type="NCBI Taxonomy" id="1033014"/>
    <lineage>
        <taxon>Eukaryota</taxon>
        <taxon>Fungi</taxon>
        <taxon>Dikarya</taxon>
        <taxon>Basidiomycota</taxon>
        <taxon>Agaricomycotina</taxon>
        <taxon>Agaricomycetes</taxon>
        <taxon>Agaricomycetidae</taxon>
        <taxon>Agaricales</taxon>
        <taxon>Marasmiineae</taxon>
        <taxon>Mycenaceae</taxon>
        <taxon>Mycena</taxon>
    </lineage>
</organism>
<dbReference type="EMBL" id="JARJCN010000014">
    <property type="protein sequence ID" value="KAJ7094736.1"/>
    <property type="molecule type" value="Genomic_DNA"/>
</dbReference>
<sequence length="352" mass="36653">MGVIVDDRDASLQTHGPWKHTSAGTVEYFSGTTSSGTSGATAEFTFVGTSVGVFGTVAPGTGATLEFSVDHGPSSSFPVQSQNSALFHQRFFMSGPLSDGNHTLYINLTSPSSQGIGLDYFLYNTTSTSGKTLFIDNSDTRMQYSTAGWKKSTEISGPNIKTSVSLEGLLFNEAAHVSTGAGSTVSFEFEVVYGKDGVGVNASVAIDGGSPFPIPAPSGQQGPVVSNYNLFNSQGIGFGKHTIILTTLDDKHPLIIDYLTYRNNPGPPAGDATGTQGYSSSLTTSTNLIGATNPADASSPPQLSSLHSLNVPVIVGGAVGGLVLILLLIALVFWSRRRRAVQRPGAFPVGCT</sequence>
<accession>A0AAD6UEU6</accession>